<comment type="subcellular location">
    <subcellularLocation>
        <location evidence="1">Mitochondrion matrix</location>
    </subcellularLocation>
</comment>
<evidence type="ECO:0000256" key="3">
    <source>
        <dbReference type="ARBA" id="ARBA00023128"/>
    </source>
</evidence>
<sequence>MESRLKVLRVFKALHKTRIDVFKGDIRALTAARQKINEEFRKNKEETSEEKINKMIKMASDVEIVLRKTVIQGVHVEDNKIVLQPREDLLLENVPYCDNPRKT</sequence>
<organism evidence="10 11">
    <name type="scientific">Synaphobranchus kaupii</name>
    <name type="common">Kaup's arrowtooth eel</name>
    <dbReference type="NCBI Taxonomy" id="118154"/>
    <lineage>
        <taxon>Eukaryota</taxon>
        <taxon>Metazoa</taxon>
        <taxon>Chordata</taxon>
        <taxon>Craniata</taxon>
        <taxon>Vertebrata</taxon>
        <taxon>Euteleostomi</taxon>
        <taxon>Actinopterygii</taxon>
        <taxon>Neopterygii</taxon>
        <taxon>Teleostei</taxon>
        <taxon>Anguilliformes</taxon>
        <taxon>Synaphobranchidae</taxon>
        <taxon>Synaphobranchus</taxon>
    </lineage>
</organism>
<evidence type="ECO:0000256" key="7">
    <source>
        <dbReference type="ARBA" id="ARBA00026165"/>
    </source>
</evidence>
<proteinExistence type="inferred from homology"/>
<dbReference type="InterPro" id="IPR045298">
    <property type="entry name" value="Complex1_LYR_LYRM7"/>
</dbReference>
<evidence type="ECO:0000256" key="4">
    <source>
        <dbReference type="ARBA" id="ARBA00023186"/>
    </source>
</evidence>
<dbReference type="OrthoDB" id="529194at2759"/>
<keyword evidence="11" id="KW-1185">Reference proteome</keyword>
<evidence type="ECO:0000256" key="8">
    <source>
        <dbReference type="ARBA" id="ARBA00031830"/>
    </source>
</evidence>
<dbReference type="PANTHER" id="PTHR46749:SF1">
    <property type="entry name" value="COMPLEX III ASSEMBLY FACTOR LYRM7"/>
    <property type="match status" value="1"/>
</dbReference>
<accession>A0A9Q1IGH6</accession>
<dbReference type="GO" id="GO:0005759">
    <property type="term" value="C:mitochondrial matrix"/>
    <property type="evidence" value="ECO:0007669"/>
    <property type="project" value="UniProtKB-SubCell"/>
</dbReference>
<keyword evidence="3" id="KW-0496">Mitochondrion</keyword>
<name>A0A9Q1IGH6_SYNKA</name>
<comment type="subunit">
    <text evidence="6">Interacts with UQCRFS1.</text>
</comment>
<dbReference type="CDD" id="cd20267">
    <property type="entry name" value="Complex1_LYR_LYRM7"/>
    <property type="match status" value="1"/>
</dbReference>
<dbReference type="EMBL" id="JAINUF010000017">
    <property type="protein sequence ID" value="KAJ8338882.1"/>
    <property type="molecule type" value="Genomic_DNA"/>
</dbReference>
<comment type="function">
    <text evidence="5">Assembly factor required for Rieske Fe-S protein UQCRFS1 incorporation into the cytochrome b-c1 (CIII) complex. Functions as a chaperone, binding to this subunit within the mitochondrial matrix and stabilizing it prior to its translocation and insertion into the late CIII dimeric intermediate within the mitochondrial inner membrane.</text>
</comment>
<evidence type="ECO:0000256" key="1">
    <source>
        <dbReference type="ARBA" id="ARBA00004305"/>
    </source>
</evidence>
<evidence type="ECO:0000313" key="10">
    <source>
        <dbReference type="EMBL" id="KAJ8338882.1"/>
    </source>
</evidence>
<dbReference type="GO" id="GO:0034551">
    <property type="term" value="P:mitochondrial respiratory chain complex III assembly"/>
    <property type="evidence" value="ECO:0007669"/>
    <property type="project" value="InterPro"/>
</dbReference>
<comment type="caution">
    <text evidence="10">The sequence shown here is derived from an EMBL/GenBank/DDBJ whole genome shotgun (WGS) entry which is preliminary data.</text>
</comment>
<gene>
    <name evidence="10" type="ORF">SKAU_G00356680</name>
</gene>
<keyword evidence="4" id="KW-0143">Chaperone</keyword>
<evidence type="ECO:0000256" key="2">
    <source>
        <dbReference type="ARBA" id="ARBA00009508"/>
    </source>
</evidence>
<dbReference type="AlphaFoldDB" id="A0A9Q1IGH6"/>
<evidence type="ECO:0000313" key="11">
    <source>
        <dbReference type="Proteomes" id="UP001152622"/>
    </source>
</evidence>
<dbReference type="Pfam" id="PF05347">
    <property type="entry name" value="Complex1_LYR"/>
    <property type="match status" value="1"/>
</dbReference>
<dbReference type="GO" id="GO:0044183">
    <property type="term" value="F:protein folding chaperone"/>
    <property type="evidence" value="ECO:0007669"/>
    <property type="project" value="TreeGrafter"/>
</dbReference>
<evidence type="ECO:0000256" key="5">
    <source>
        <dbReference type="ARBA" id="ARBA00025430"/>
    </source>
</evidence>
<dbReference type="InterPro" id="IPR008011">
    <property type="entry name" value="Complex1_LYR_dom"/>
</dbReference>
<evidence type="ECO:0000256" key="6">
    <source>
        <dbReference type="ARBA" id="ARBA00025809"/>
    </source>
</evidence>
<evidence type="ECO:0000259" key="9">
    <source>
        <dbReference type="Pfam" id="PF05347"/>
    </source>
</evidence>
<feature type="domain" description="Complex 1 LYR protein" evidence="9">
    <location>
        <begin position="6"/>
        <end position="59"/>
    </location>
</feature>
<dbReference type="InterPro" id="IPR050435">
    <property type="entry name" value="MZM1/LYRM7"/>
</dbReference>
<comment type="similarity">
    <text evidence="2">Belongs to the complex I LYR family.</text>
</comment>
<protein>
    <recommendedName>
        <fullName evidence="7">Complex III assembly factor LYRM7</fullName>
    </recommendedName>
    <alternativeName>
        <fullName evidence="8">LYR motif-containing protein 7</fullName>
    </alternativeName>
</protein>
<reference evidence="10" key="1">
    <citation type="journal article" date="2023" name="Science">
        <title>Genome structures resolve the early diversification of teleost fishes.</title>
        <authorList>
            <person name="Parey E."/>
            <person name="Louis A."/>
            <person name="Montfort J."/>
            <person name="Bouchez O."/>
            <person name="Roques C."/>
            <person name="Iampietro C."/>
            <person name="Lluch J."/>
            <person name="Castinel A."/>
            <person name="Donnadieu C."/>
            <person name="Desvignes T."/>
            <person name="Floi Bucao C."/>
            <person name="Jouanno E."/>
            <person name="Wen M."/>
            <person name="Mejri S."/>
            <person name="Dirks R."/>
            <person name="Jansen H."/>
            <person name="Henkel C."/>
            <person name="Chen W.J."/>
            <person name="Zahm M."/>
            <person name="Cabau C."/>
            <person name="Klopp C."/>
            <person name="Thompson A.W."/>
            <person name="Robinson-Rechavi M."/>
            <person name="Braasch I."/>
            <person name="Lecointre G."/>
            <person name="Bobe J."/>
            <person name="Postlethwait J.H."/>
            <person name="Berthelot C."/>
            <person name="Roest Crollius H."/>
            <person name="Guiguen Y."/>
        </authorList>
    </citation>
    <scope>NUCLEOTIDE SEQUENCE</scope>
    <source>
        <strain evidence="10">WJC10195</strain>
    </source>
</reference>
<dbReference type="Proteomes" id="UP001152622">
    <property type="component" value="Chromosome 17"/>
</dbReference>
<dbReference type="PANTHER" id="PTHR46749">
    <property type="entry name" value="COMPLEX III ASSEMBLY FACTOR LYRM7"/>
    <property type="match status" value="1"/>
</dbReference>